<dbReference type="SUPFAM" id="SSF82171">
    <property type="entry name" value="DPP6 N-terminal domain-like"/>
    <property type="match status" value="1"/>
</dbReference>
<dbReference type="SUPFAM" id="SSF103088">
    <property type="entry name" value="OmpA-like"/>
    <property type="match status" value="1"/>
</dbReference>
<evidence type="ECO:0000313" key="8">
    <source>
        <dbReference type="Proteomes" id="UP001597441"/>
    </source>
</evidence>
<comment type="subcellular location">
    <subcellularLocation>
        <location evidence="1">Cell outer membrane</location>
    </subcellularLocation>
</comment>
<dbReference type="SUPFAM" id="SSF49464">
    <property type="entry name" value="Carboxypeptidase regulatory domain-like"/>
    <property type="match status" value="1"/>
</dbReference>
<keyword evidence="5" id="KW-0732">Signal</keyword>
<feature type="domain" description="OmpA-like" evidence="6">
    <location>
        <begin position="423"/>
        <end position="542"/>
    </location>
</feature>
<dbReference type="Pfam" id="PF13620">
    <property type="entry name" value="CarboxypepD_reg"/>
    <property type="match status" value="1"/>
</dbReference>
<dbReference type="InterPro" id="IPR011042">
    <property type="entry name" value="6-blade_b-propeller_TolB-like"/>
</dbReference>
<evidence type="ECO:0000256" key="3">
    <source>
        <dbReference type="ARBA" id="ARBA00023237"/>
    </source>
</evidence>
<reference evidence="8" key="1">
    <citation type="journal article" date="2019" name="Int. J. Syst. Evol. Microbiol.">
        <title>The Global Catalogue of Microorganisms (GCM) 10K type strain sequencing project: providing services to taxonomists for standard genome sequencing and annotation.</title>
        <authorList>
            <consortium name="The Broad Institute Genomics Platform"/>
            <consortium name="The Broad Institute Genome Sequencing Center for Infectious Disease"/>
            <person name="Wu L."/>
            <person name="Ma J."/>
        </authorList>
    </citation>
    <scope>NUCLEOTIDE SEQUENCE [LARGE SCALE GENOMIC DNA]</scope>
    <source>
        <strain evidence="8">KCTC 42903</strain>
    </source>
</reference>
<dbReference type="CDD" id="cd07185">
    <property type="entry name" value="OmpA_C-like"/>
    <property type="match status" value="1"/>
</dbReference>
<dbReference type="PRINTS" id="PR01021">
    <property type="entry name" value="OMPADOMAIN"/>
</dbReference>
<evidence type="ECO:0000256" key="1">
    <source>
        <dbReference type="ARBA" id="ARBA00004442"/>
    </source>
</evidence>
<dbReference type="Gene3D" id="2.120.10.30">
    <property type="entry name" value="TolB, C-terminal domain"/>
    <property type="match status" value="1"/>
</dbReference>
<protein>
    <submittedName>
        <fullName evidence="7">OmpA family protein</fullName>
    </submittedName>
</protein>
<dbReference type="InterPro" id="IPR050330">
    <property type="entry name" value="Bact_OuterMem_StrucFunc"/>
</dbReference>
<dbReference type="InterPro" id="IPR006664">
    <property type="entry name" value="OMP_bac"/>
</dbReference>
<organism evidence="7 8">
    <name type="scientific">Gelatiniphilus marinus</name>
    <dbReference type="NCBI Taxonomy" id="1759464"/>
    <lineage>
        <taxon>Bacteria</taxon>
        <taxon>Pseudomonadati</taxon>
        <taxon>Bacteroidota</taxon>
        <taxon>Flavobacteriia</taxon>
        <taxon>Flavobacteriales</taxon>
        <taxon>Flavobacteriaceae</taxon>
        <taxon>Gelatiniphilus</taxon>
    </lineage>
</organism>
<evidence type="ECO:0000256" key="5">
    <source>
        <dbReference type="SAM" id="SignalP"/>
    </source>
</evidence>
<feature type="chain" id="PRO_5045458635" evidence="5">
    <location>
        <begin position="23"/>
        <end position="542"/>
    </location>
</feature>
<evidence type="ECO:0000313" key="7">
    <source>
        <dbReference type="EMBL" id="MFD2536519.1"/>
    </source>
</evidence>
<name>A0ABW5JUV8_9FLAO</name>
<dbReference type="PANTHER" id="PTHR30329:SF21">
    <property type="entry name" value="LIPOPROTEIN YIAD-RELATED"/>
    <property type="match status" value="1"/>
</dbReference>
<evidence type="ECO:0000256" key="4">
    <source>
        <dbReference type="PROSITE-ProRule" id="PRU00473"/>
    </source>
</evidence>
<dbReference type="Proteomes" id="UP001597441">
    <property type="component" value="Unassembled WGS sequence"/>
</dbReference>
<sequence length="542" mass="60240">MKTRLFVAVCLVSAFLFGQNTANVIASNLSSPSKPVLTFPNTINPSNDIGANGFGFEVLDAGVNTKYSEIGTGFFRNKLIMVSSKKLGGLTKIDSNTNEAFKDLFCLDISDNGVLSRPLLFSRILNTNASEDQLTFSPDQKTVYFTRSSKHNSLEYKLYKATLEEGSHGNWVNEELLAINKNNVSIETPFLNRKGDRLYFSSNMPESIGGYDIYVANVNADGTLGTPVNLGHAINTTSDEKYPSVSIDGKYLYFSSKGHQNFGGYDLFVSRILSDSFKAPRNLGNTINTSYDEIAYFLAAKNKGYLSSNKPNGKGSFDIYTAVNDEIIQSVKGKVIDLETQIKLPNTLVILKDEDQTEVGRQLTDASGAFSFKNISPFERYTLNTQKDGFKDYTFEFLANRAYNTTYNKDLELNTTEPVIAKVNDELRIVLENIYFDFAKYSIKEESTIALNKILKVLKAKPHIKLAINAHTDIRGNTAYNLSLSDKRAASAAAYLINKGIAKNRLTSKGFGETKPLIDCKTKSCSDEEHQSNRRIEFVILD</sequence>
<dbReference type="PROSITE" id="PS51123">
    <property type="entry name" value="OMPA_2"/>
    <property type="match status" value="1"/>
</dbReference>
<keyword evidence="2 4" id="KW-0472">Membrane</keyword>
<keyword evidence="3" id="KW-0998">Cell outer membrane</keyword>
<dbReference type="InterPro" id="IPR036737">
    <property type="entry name" value="OmpA-like_sf"/>
</dbReference>
<comment type="caution">
    <text evidence="7">The sequence shown here is derived from an EMBL/GenBank/DDBJ whole genome shotgun (WGS) entry which is preliminary data.</text>
</comment>
<dbReference type="Pfam" id="PF00691">
    <property type="entry name" value="OmpA"/>
    <property type="match status" value="1"/>
</dbReference>
<dbReference type="Pfam" id="PF07676">
    <property type="entry name" value="PD40"/>
    <property type="match status" value="2"/>
</dbReference>
<gene>
    <name evidence="7" type="ORF">ACFSQS_15515</name>
</gene>
<accession>A0ABW5JUV8</accession>
<dbReference type="PANTHER" id="PTHR30329">
    <property type="entry name" value="STATOR ELEMENT OF FLAGELLAR MOTOR COMPLEX"/>
    <property type="match status" value="1"/>
</dbReference>
<dbReference type="InterPro" id="IPR006665">
    <property type="entry name" value="OmpA-like"/>
</dbReference>
<dbReference type="InterPro" id="IPR008969">
    <property type="entry name" value="CarboxyPept-like_regulatory"/>
</dbReference>
<dbReference type="RefSeq" id="WP_388021050.1">
    <property type="nucleotide sequence ID" value="NZ_JBHUDT010000009.1"/>
</dbReference>
<proteinExistence type="predicted"/>
<evidence type="ECO:0000259" key="6">
    <source>
        <dbReference type="PROSITE" id="PS51123"/>
    </source>
</evidence>
<dbReference type="Gene3D" id="3.30.1330.60">
    <property type="entry name" value="OmpA-like domain"/>
    <property type="match status" value="1"/>
</dbReference>
<dbReference type="InterPro" id="IPR011659">
    <property type="entry name" value="WD40"/>
</dbReference>
<dbReference type="Gene3D" id="2.60.40.1120">
    <property type="entry name" value="Carboxypeptidase-like, regulatory domain"/>
    <property type="match status" value="1"/>
</dbReference>
<keyword evidence="8" id="KW-1185">Reference proteome</keyword>
<evidence type="ECO:0000256" key="2">
    <source>
        <dbReference type="ARBA" id="ARBA00023136"/>
    </source>
</evidence>
<dbReference type="EMBL" id="JBHULK010000009">
    <property type="protein sequence ID" value="MFD2536519.1"/>
    <property type="molecule type" value="Genomic_DNA"/>
</dbReference>
<feature type="signal peptide" evidence="5">
    <location>
        <begin position="1"/>
        <end position="22"/>
    </location>
</feature>